<sequence length="102" mass="11593">MTKEGANARQATFLKRRPGLLKKASELYAFCSVEMAINVLSPRGESFYFGHPSVDVAVNMHEHPKMAHIDATRQAQTDREQFLEKLNKQYANVLEQMKVGIK</sequence>
<gene>
    <name evidence="7" type="ORF">EUGRSUZ_I01846</name>
</gene>
<dbReference type="Gene3D" id="3.40.1810.10">
    <property type="entry name" value="Transcription factor, MADS-box"/>
    <property type="match status" value="1"/>
</dbReference>
<dbReference type="PROSITE" id="PS50066">
    <property type="entry name" value="MADS_BOX_2"/>
    <property type="match status" value="1"/>
</dbReference>
<evidence type="ECO:0000256" key="5">
    <source>
        <dbReference type="ARBA" id="ARBA00023242"/>
    </source>
</evidence>
<dbReference type="PANTHER" id="PTHR11945:SF766">
    <property type="entry name" value="AGAMOUS-LIKE MADS-BOX PROTEIN AGL19"/>
    <property type="match status" value="1"/>
</dbReference>
<dbReference type="InterPro" id="IPR036879">
    <property type="entry name" value="TF_MADSbox_sf"/>
</dbReference>
<dbReference type="STRING" id="71139.A0A059AQH6"/>
<dbReference type="GO" id="GO:0000978">
    <property type="term" value="F:RNA polymerase II cis-regulatory region sequence-specific DNA binding"/>
    <property type="evidence" value="ECO:0000318"/>
    <property type="project" value="GO_Central"/>
</dbReference>
<dbReference type="SMART" id="SM00432">
    <property type="entry name" value="MADS"/>
    <property type="match status" value="1"/>
</dbReference>
<comment type="subcellular location">
    <subcellularLocation>
        <location evidence="1">Nucleus</location>
    </subcellularLocation>
</comment>
<accession>A0A059AQH6</accession>
<dbReference type="GO" id="GO:0005634">
    <property type="term" value="C:nucleus"/>
    <property type="evidence" value="ECO:0007669"/>
    <property type="project" value="UniProtKB-SubCell"/>
</dbReference>
<dbReference type="GO" id="GO:0006357">
    <property type="term" value="P:regulation of transcription by RNA polymerase II"/>
    <property type="evidence" value="ECO:0000318"/>
    <property type="project" value="GO_Central"/>
</dbReference>
<dbReference type="GO" id="GO:0046983">
    <property type="term" value="F:protein dimerization activity"/>
    <property type="evidence" value="ECO:0007669"/>
    <property type="project" value="InterPro"/>
</dbReference>
<evidence type="ECO:0000256" key="3">
    <source>
        <dbReference type="ARBA" id="ARBA00023125"/>
    </source>
</evidence>
<keyword evidence="3" id="KW-0238">DNA-binding</keyword>
<dbReference type="PRINTS" id="PR00404">
    <property type="entry name" value="MADSDOMAIN"/>
</dbReference>
<dbReference type="Pfam" id="PF00319">
    <property type="entry name" value="SRF-TF"/>
    <property type="match status" value="1"/>
</dbReference>
<evidence type="ECO:0000313" key="7">
    <source>
        <dbReference type="EMBL" id="KCW56093.1"/>
    </source>
</evidence>
<dbReference type="SUPFAM" id="SSF55455">
    <property type="entry name" value="SRF-like"/>
    <property type="match status" value="1"/>
</dbReference>
<dbReference type="InterPro" id="IPR002100">
    <property type="entry name" value="TF_MADSbox"/>
</dbReference>
<keyword evidence="4" id="KW-0804">Transcription</keyword>
<dbReference type="PANTHER" id="PTHR11945">
    <property type="entry name" value="MADS BOX PROTEIN"/>
    <property type="match status" value="1"/>
</dbReference>
<name>A0A059AQH6_EUCGR</name>
<evidence type="ECO:0000256" key="2">
    <source>
        <dbReference type="ARBA" id="ARBA00023015"/>
    </source>
</evidence>
<dbReference type="GO" id="GO:0000981">
    <property type="term" value="F:DNA-binding transcription factor activity, RNA polymerase II-specific"/>
    <property type="evidence" value="ECO:0000318"/>
    <property type="project" value="GO_Central"/>
</dbReference>
<evidence type="ECO:0000256" key="1">
    <source>
        <dbReference type="ARBA" id="ARBA00004123"/>
    </source>
</evidence>
<protein>
    <recommendedName>
        <fullName evidence="6">MADS-box domain-containing protein</fullName>
    </recommendedName>
</protein>
<dbReference type="AlphaFoldDB" id="A0A059AQH6"/>
<feature type="domain" description="MADS-box" evidence="6">
    <location>
        <begin position="4"/>
        <end position="53"/>
    </location>
</feature>
<keyword evidence="5" id="KW-0539">Nucleus</keyword>
<organism evidence="7">
    <name type="scientific">Eucalyptus grandis</name>
    <name type="common">Flooded gum</name>
    <dbReference type="NCBI Taxonomy" id="71139"/>
    <lineage>
        <taxon>Eukaryota</taxon>
        <taxon>Viridiplantae</taxon>
        <taxon>Streptophyta</taxon>
        <taxon>Embryophyta</taxon>
        <taxon>Tracheophyta</taxon>
        <taxon>Spermatophyta</taxon>
        <taxon>Magnoliopsida</taxon>
        <taxon>eudicotyledons</taxon>
        <taxon>Gunneridae</taxon>
        <taxon>Pentapetalae</taxon>
        <taxon>rosids</taxon>
        <taxon>malvids</taxon>
        <taxon>Myrtales</taxon>
        <taxon>Myrtaceae</taxon>
        <taxon>Myrtoideae</taxon>
        <taxon>Eucalypteae</taxon>
        <taxon>Eucalyptus</taxon>
    </lineage>
</organism>
<evidence type="ECO:0000259" key="6">
    <source>
        <dbReference type="PROSITE" id="PS50066"/>
    </source>
</evidence>
<dbReference type="EMBL" id="KK198761">
    <property type="protein sequence ID" value="KCW56093.1"/>
    <property type="molecule type" value="Genomic_DNA"/>
</dbReference>
<dbReference type="eggNOG" id="KOG0014">
    <property type="taxonomic scope" value="Eukaryota"/>
</dbReference>
<reference evidence="7" key="1">
    <citation type="submission" date="2013-07" db="EMBL/GenBank/DDBJ databases">
        <title>The genome of Eucalyptus grandis.</title>
        <authorList>
            <person name="Schmutz J."/>
            <person name="Hayes R."/>
            <person name="Myburg A."/>
            <person name="Tuskan G."/>
            <person name="Grattapaglia D."/>
            <person name="Rokhsar D.S."/>
        </authorList>
    </citation>
    <scope>NUCLEOTIDE SEQUENCE</scope>
    <source>
        <tissue evidence="7">Leaf extractions</tissue>
    </source>
</reference>
<keyword evidence="2" id="KW-0805">Transcription regulation</keyword>
<dbReference type="Gramene" id="KCW56093">
    <property type="protein sequence ID" value="KCW56093"/>
    <property type="gene ID" value="EUGRSUZ_I01846"/>
</dbReference>
<proteinExistence type="predicted"/>
<dbReference type="InParanoid" id="A0A059AQH6"/>
<evidence type="ECO:0000256" key="4">
    <source>
        <dbReference type="ARBA" id="ARBA00023163"/>
    </source>
</evidence>